<dbReference type="SMART" id="SM00822">
    <property type="entry name" value="PKS_KR"/>
    <property type="match status" value="1"/>
</dbReference>
<feature type="domain" description="Ketoreductase" evidence="3">
    <location>
        <begin position="8"/>
        <end position="185"/>
    </location>
</feature>
<dbReference type="Proteomes" id="UP000440096">
    <property type="component" value="Unassembled WGS sequence"/>
</dbReference>
<evidence type="ECO:0000313" key="4">
    <source>
        <dbReference type="EMBL" id="MTD55482.1"/>
    </source>
</evidence>
<dbReference type="PANTHER" id="PTHR42879">
    <property type="entry name" value="3-OXOACYL-(ACYL-CARRIER-PROTEIN) REDUCTASE"/>
    <property type="match status" value="1"/>
</dbReference>
<organism evidence="4 5">
    <name type="scientific">Amycolatopsis pithecellobii</name>
    <dbReference type="NCBI Taxonomy" id="664692"/>
    <lineage>
        <taxon>Bacteria</taxon>
        <taxon>Bacillati</taxon>
        <taxon>Actinomycetota</taxon>
        <taxon>Actinomycetes</taxon>
        <taxon>Pseudonocardiales</taxon>
        <taxon>Pseudonocardiaceae</taxon>
        <taxon>Amycolatopsis</taxon>
    </lineage>
</organism>
<dbReference type="PRINTS" id="PR00081">
    <property type="entry name" value="GDHRDH"/>
</dbReference>
<dbReference type="PANTHER" id="PTHR42879:SF2">
    <property type="entry name" value="3-OXOACYL-[ACYL-CARRIER-PROTEIN] REDUCTASE FABG"/>
    <property type="match status" value="1"/>
</dbReference>
<dbReference type="OrthoDB" id="9804774at2"/>
<evidence type="ECO:0000256" key="2">
    <source>
        <dbReference type="ARBA" id="ARBA00023002"/>
    </source>
</evidence>
<name>A0A6N7YU66_9PSEU</name>
<proteinExistence type="inferred from homology"/>
<dbReference type="EMBL" id="WMBA01000022">
    <property type="protein sequence ID" value="MTD55482.1"/>
    <property type="molecule type" value="Genomic_DNA"/>
</dbReference>
<sequence length="248" mass="25518">MSNRLTGRVALVTGAARGIGAALAQRLAQEGAAVAAVDLSAADETVEAIEASGGKAASYLTDITEKASVDALAETITSELGSVDILVNNAGIYPVVSFEDLTAADWRKVFAVNVDAMFYTAHAFLPAMKTNGWGRVVNVASNSVALQVPGQTHYIASKLAVVGLTRGIATEYGQFGITANAIAPSAVHTPGTSDMPEEGFQALAQAQSIKRSSVPQDLAGTLAFLASEDASFITGQTLYVDGGLVRAL</sequence>
<dbReference type="InterPro" id="IPR057326">
    <property type="entry name" value="KR_dom"/>
</dbReference>
<dbReference type="InterPro" id="IPR050259">
    <property type="entry name" value="SDR"/>
</dbReference>
<comment type="similarity">
    <text evidence="1">Belongs to the short-chain dehydrogenases/reductases (SDR) family.</text>
</comment>
<accession>A0A6N7YU66</accession>
<protein>
    <submittedName>
        <fullName evidence="4">SDR family oxidoreductase</fullName>
    </submittedName>
</protein>
<gene>
    <name evidence="4" type="ORF">GKO32_16075</name>
</gene>
<reference evidence="4 5" key="1">
    <citation type="submission" date="2019-11" db="EMBL/GenBank/DDBJ databases">
        <title>Draft genome of Amycolatopsis RM579.</title>
        <authorList>
            <person name="Duangmal K."/>
            <person name="Mingma R."/>
        </authorList>
    </citation>
    <scope>NUCLEOTIDE SEQUENCE [LARGE SCALE GENOMIC DNA]</scope>
    <source>
        <strain evidence="4 5">RM579</strain>
    </source>
</reference>
<keyword evidence="2" id="KW-0560">Oxidoreductase</keyword>
<dbReference type="AlphaFoldDB" id="A0A6N7YU66"/>
<keyword evidence="5" id="KW-1185">Reference proteome</keyword>
<dbReference type="CDD" id="cd05233">
    <property type="entry name" value="SDR_c"/>
    <property type="match status" value="1"/>
</dbReference>
<dbReference type="Pfam" id="PF13561">
    <property type="entry name" value="adh_short_C2"/>
    <property type="match status" value="1"/>
</dbReference>
<evidence type="ECO:0000259" key="3">
    <source>
        <dbReference type="SMART" id="SM00822"/>
    </source>
</evidence>
<dbReference type="Gene3D" id="3.40.50.720">
    <property type="entry name" value="NAD(P)-binding Rossmann-like Domain"/>
    <property type="match status" value="1"/>
</dbReference>
<comment type="caution">
    <text evidence="4">The sequence shown here is derived from an EMBL/GenBank/DDBJ whole genome shotgun (WGS) entry which is preliminary data.</text>
</comment>
<dbReference type="FunFam" id="3.40.50.720:FF:000084">
    <property type="entry name" value="Short-chain dehydrogenase reductase"/>
    <property type="match status" value="1"/>
</dbReference>
<dbReference type="SUPFAM" id="SSF51735">
    <property type="entry name" value="NAD(P)-binding Rossmann-fold domains"/>
    <property type="match status" value="1"/>
</dbReference>
<dbReference type="InterPro" id="IPR002347">
    <property type="entry name" value="SDR_fam"/>
</dbReference>
<evidence type="ECO:0000256" key="1">
    <source>
        <dbReference type="ARBA" id="ARBA00006484"/>
    </source>
</evidence>
<dbReference type="GO" id="GO:0016491">
    <property type="term" value="F:oxidoreductase activity"/>
    <property type="evidence" value="ECO:0007669"/>
    <property type="project" value="UniProtKB-KW"/>
</dbReference>
<evidence type="ECO:0000313" key="5">
    <source>
        <dbReference type="Proteomes" id="UP000440096"/>
    </source>
</evidence>
<dbReference type="PRINTS" id="PR00080">
    <property type="entry name" value="SDRFAMILY"/>
</dbReference>
<dbReference type="RefSeq" id="WP_154757673.1">
    <property type="nucleotide sequence ID" value="NZ_WMBA01000022.1"/>
</dbReference>
<dbReference type="InterPro" id="IPR036291">
    <property type="entry name" value="NAD(P)-bd_dom_sf"/>
</dbReference>